<feature type="region of interest" description="Disordered" evidence="1">
    <location>
        <begin position="1"/>
        <end position="176"/>
    </location>
</feature>
<dbReference type="EMBL" id="JACHWJ010000005">
    <property type="protein sequence ID" value="MBB2958944.1"/>
    <property type="molecule type" value="Genomic_DNA"/>
</dbReference>
<evidence type="ECO:0000313" key="3">
    <source>
        <dbReference type="EMBL" id="MBB2958944.1"/>
    </source>
</evidence>
<feature type="compositionally biased region" description="Pro residues" evidence="1">
    <location>
        <begin position="1"/>
        <end position="11"/>
    </location>
</feature>
<dbReference type="Proteomes" id="UP000545286">
    <property type="component" value="Unassembled WGS sequence"/>
</dbReference>
<keyword evidence="2" id="KW-0472">Membrane</keyword>
<keyword evidence="4" id="KW-1185">Reference proteome</keyword>
<organism evidence="3 4">
    <name type="scientific">Pseudoclavibacter helvolus</name>
    <dbReference type="NCBI Taxonomy" id="255205"/>
    <lineage>
        <taxon>Bacteria</taxon>
        <taxon>Bacillati</taxon>
        <taxon>Actinomycetota</taxon>
        <taxon>Actinomycetes</taxon>
        <taxon>Micrococcales</taxon>
        <taxon>Microbacteriaceae</taxon>
        <taxon>Pseudoclavibacter</taxon>
    </lineage>
</organism>
<evidence type="ECO:0000313" key="4">
    <source>
        <dbReference type="Proteomes" id="UP000545286"/>
    </source>
</evidence>
<dbReference type="RefSeq" id="WP_183626148.1">
    <property type="nucleotide sequence ID" value="NZ_JACHWJ010000005.1"/>
</dbReference>
<feature type="compositionally biased region" description="Low complexity" evidence="1">
    <location>
        <begin position="107"/>
        <end position="133"/>
    </location>
</feature>
<sequence length="403" mass="42528">MTQPPITPPPGQNGGQDPRRQQPGSAGQSGQSGRPGQAQAPGQIQWGAPSGAAQRGQYLQQGPYPAPGQPQGSPQAWGNGQLSAPGQVPQQGQPPRQPGQIPPGQFPQPAQYPGHQRQQPGQFPGQQVPGSGQAPFGQMPPSNLPPGAPPPRFAPQQQAAAQPKRRDLGEDPELQKQRKRPIGLLVGIGVSGLAILALVVGLFMAFNSPNDPTIPVGGADPQGATSTPVPTSTLMPAAPQDAVPGYIPITTDVVFPNGLTVVNPPLGGWEQDISERQPNLYILSDPQSGAYFSVAQENLHKNEYRDEDMTRSELNSASLQFTAKPEPVGDPVPLVIKGQGGYELELLAQRLRWSDGSEGMMATRYMPSTGTKITILANAWGGELDDPTSRISQKVAEISFTTP</sequence>
<feature type="compositionally biased region" description="Pro residues" evidence="1">
    <location>
        <begin position="95"/>
        <end position="106"/>
    </location>
</feature>
<feature type="compositionally biased region" description="Pro residues" evidence="1">
    <location>
        <begin position="142"/>
        <end position="153"/>
    </location>
</feature>
<keyword evidence="2" id="KW-1133">Transmembrane helix</keyword>
<feature type="compositionally biased region" description="Basic and acidic residues" evidence="1">
    <location>
        <begin position="164"/>
        <end position="176"/>
    </location>
</feature>
<feature type="compositionally biased region" description="Low complexity" evidence="1">
    <location>
        <begin position="85"/>
        <end position="94"/>
    </location>
</feature>
<feature type="transmembrane region" description="Helical" evidence="2">
    <location>
        <begin position="182"/>
        <end position="206"/>
    </location>
</feature>
<evidence type="ECO:0000256" key="1">
    <source>
        <dbReference type="SAM" id="MobiDB-lite"/>
    </source>
</evidence>
<feature type="compositionally biased region" description="Low complexity" evidence="1">
    <location>
        <begin position="56"/>
        <end position="78"/>
    </location>
</feature>
<name>A0A7W4UQW0_9MICO</name>
<gene>
    <name evidence="3" type="ORF">FHX72_003096</name>
</gene>
<keyword evidence="2" id="KW-0812">Transmembrane</keyword>
<protein>
    <submittedName>
        <fullName evidence="3">Uncharacterized protein</fullName>
    </submittedName>
</protein>
<feature type="compositionally biased region" description="Low complexity" evidence="1">
    <location>
        <begin position="21"/>
        <end position="43"/>
    </location>
</feature>
<reference evidence="3 4" key="1">
    <citation type="submission" date="2020-08" db="EMBL/GenBank/DDBJ databases">
        <title>Sequencing the genomes of 1000 actinobacteria strains.</title>
        <authorList>
            <person name="Klenk H.-P."/>
        </authorList>
    </citation>
    <scope>NUCLEOTIDE SEQUENCE [LARGE SCALE GENOMIC DNA]</scope>
    <source>
        <strain evidence="3 4">DSM 20419</strain>
    </source>
</reference>
<accession>A0A7W4UQW0</accession>
<comment type="caution">
    <text evidence="3">The sequence shown here is derived from an EMBL/GenBank/DDBJ whole genome shotgun (WGS) entry which is preliminary data.</text>
</comment>
<dbReference type="AlphaFoldDB" id="A0A7W4UQW0"/>
<proteinExistence type="predicted"/>
<evidence type="ECO:0000256" key="2">
    <source>
        <dbReference type="SAM" id="Phobius"/>
    </source>
</evidence>